<dbReference type="InParanoid" id="C3YH94"/>
<evidence type="ECO:0000256" key="2">
    <source>
        <dbReference type="ARBA" id="ARBA00012388"/>
    </source>
</evidence>
<gene>
    <name evidence="5" type="ORF">BRAFLDRAFT_125268</name>
</gene>
<name>C3YH94_BRAFL</name>
<reference evidence="5" key="1">
    <citation type="journal article" date="2008" name="Nature">
        <title>The amphioxus genome and the evolution of the chordate karyotype.</title>
        <authorList>
            <consortium name="US DOE Joint Genome Institute (JGI-PGF)"/>
            <person name="Putnam N.H."/>
            <person name="Butts T."/>
            <person name="Ferrier D.E.K."/>
            <person name="Furlong R.F."/>
            <person name="Hellsten U."/>
            <person name="Kawashima T."/>
            <person name="Robinson-Rechavi M."/>
            <person name="Shoguchi E."/>
            <person name="Terry A."/>
            <person name="Yu J.-K."/>
            <person name="Benito-Gutierrez E.L."/>
            <person name="Dubchak I."/>
            <person name="Garcia-Fernandez J."/>
            <person name="Gibson-Brown J.J."/>
            <person name="Grigoriev I.V."/>
            <person name="Horton A.C."/>
            <person name="de Jong P.J."/>
            <person name="Jurka J."/>
            <person name="Kapitonov V.V."/>
            <person name="Kohara Y."/>
            <person name="Kuroki Y."/>
            <person name="Lindquist E."/>
            <person name="Lucas S."/>
            <person name="Osoegawa K."/>
            <person name="Pennacchio L.A."/>
            <person name="Salamov A.A."/>
            <person name="Satou Y."/>
            <person name="Sauka-Spengler T."/>
            <person name="Schmutz J."/>
            <person name="Shin-I T."/>
            <person name="Toyoda A."/>
            <person name="Bronner-Fraser M."/>
            <person name="Fujiyama A."/>
            <person name="Holland L.Z."/>
            <person name="Holland P.W.H."/>
            <person name="Satoh N."/>
            <person name="Rokhsar D.S."/>
        </authorList>
    </citation>
    <scope>NUCLEOTIDE SEQUENCE [LARGE SCALE GENOMIC DNA]</scope>
    <source>
        <strain evidence="5">S238N-H82</strain>
        <tissue evidence="5">Testes</tissue>
    </source>
</reference>
<dbReference type="PANTHER" id="PTHR12974">
    <property type="entry name" value="PRION-LIKE- Q/N-RICH -DOMAIN-BEARING PROTEIN PROTEIN 44"/>
    <property type="match status" value="1"/>
</dbReference>
<sequence>MAGDTRSCCSGECATVSDGAATQLRLLDYEQVRKLDQVLNDVVPIHGRGNFPTLEICLKSLVQVVRKRLEEEGIPLRDVRLNGSTASYILSDESAFCYNDLDLIFGYHDIAQLDARTCAKAGRFSTMAGDTRSCCSGECATVSDGAATQLRLLDYEQVRKLDQVLNDVVPIHGRGNFPTLEICLKSLVQVVRKRLEEEGIPLRDVRLNGSTASYILSDESAFCYNDLDLIFGVSLESASDLQRIKDMVLDCLLDFLPCDVRKERISPLTLKDAYVQKLVKIANDNDRWSLISLTNNSGRNVELKFVDRMRRQFEFSVDSFQIVLDSLLSFYEHSEVEMTQHFYPSVIAESVYGDFSLALFHLHNRLIATRNPEEIRGGGLLKYCNLLVREYNPACHAEIKSLERYMCSRFFIDFSDIVQQQQKLEKYLNNHFVGDEEAKYRYLVTLRRVIQESTVCLMSHERRQTLRLIDCMAYNIYCGLQHRNQAMNSSGPPSPNGVLYPGQGYFYDGNTSSFFITNAYPTWISCQ</sequence>
<evidence type="ECO:0000256" key="4">
    <source>
        <dbReference type="ARBA" id="ARBA00047933"/>
    </source>
</evidence>
<dbReference type="STRING" id="7739.C3YH94"/>
<proteinExistence type="inferred from homology"/>
<dbReference type="FunCoup" id="C3YH94">
    <property type="interactions" value="95"/>
</dbReference>
<keyword evidence="3" id="KW-0808">Transferase</keyword>
<accession>C3YH94</accession>
<dbReference type="EMBL" id="GG666513">
    <property type="protein sequence ID" value="EEN60330.1"/>
    <property type="molecule type" value="Genomic_DNA"/>
</dbReference>
<evidence type="ECO:0000256" key="3">
    <source>
        <dbReference type="ARBA" id="ARBA00022679"/>
    </source>
</evidence>
<dbReference type="PANTHER" id="PTHR12974:SF36">
    <property type="entry name" value="POLYNUCLEOTIDE ADENYLYLTRANSFERASE"/>
    <property type="match status" value="1"/>
</dbReference>
<dbReference type="AlphaFoldDB" id="C3YH94"/>
<comment type="catalytic activity">
    <reaction evidence="4">
        <text>RNA(n) + ATP = RNA(n)-3'-adenine ribonucleotide + diphosphate</text>
        <dbReference type="Rhea" id="RHEA:11332"/>
        <dbReference type="Rhea" id="RHEA-COMP:14527"/>
        <dbReference type="Rhea" id="RHEA-COMP:17347"/>
        <dbReference type="ChEBI" id="CHEBI:30616"/>
        <dbReference type="ChEBI" id="CHEBI:33019"/>
        <dbReference type="ChEBI" id="CHEBI:140395"/>
        <dbReference type="ChEBI" id="CHEBI:173115"/>
        <dbReference type="EC" id="2.7.7.19"/>
    </reaction>
    <physiologicalReaction direction="left-to-right" evidence="4">
        <dbReference type="Rhea" id="RHEA:11333"/>
    </physiologicalReaction>
</comment>
<evidence type="ECO:0000313" key="5">
    <source>
        <dbReference type="EMBL" id="EEN60330.1"/>
    </source>
</evidence>
<dbReference type="InterPro" id="IPR012937">
    <property type="entry name" value="TET5"/>
</dbReference>
<dbReference type="EC" id="2.7.7.19" evidence="2"/>
<comment type="similarity">
    <text evidence="1">Belongs to the TENT family.</text>
</comment>
<dbReference type="Pfam" id="PF07984">
    <property type="entry name" value="NTP_transf_7"/>
    <property type="match status" value="2"/>
</dbReference>
<organism>
    <name type="scientific">Branchiostoma floridae</name>
    <name type="common">Florida lancelet</name>
    <name type="synonym">Amphioxus</name>
    <dbReference type="NCBI Taxonomy" id="7739"/>
    <lineage>
        <taxon>Eukaryota</taxon>
        <taxon>Metazoa</taxon>
        <taxon>Chordata</taxon>
        <taxon>Cephalochordata</taxon>
        <taxon>Leptocardii</taxon>
        <taxon>Amphioxiformes</taxon>
        <taxon>Branchiostomatidae</taxon>
        <taxon>Branchiostoma</taxon>
    </lineage>
</organism>
<evidence type="ECO:0000256" key="1">
    <source>
        <dbReference type="ARBA" id="ARBA00007631"/>
    </source>
</evidence>
<dbReference type="eggNOG" id="KOG3852">
    <property type="taxonomic scope" value="Eukaryota"/>
</dbReference>
<dbReference type="GO" id="GO:1990817">
    <property type="term" value="F:poly(A) RNA polymerase activity"/>
    <property type="evidence" value="ECO:0007669"/>
    <property type="project" value="UniProtKB-EC"/>
</dbReference>
<protein>
    <recommendedName>
        <fullName evidence="2">polynucleotide adenylyltransferase</fullName>
        <ecNumber evidence="2">2.7.7.19</ecNumber>
    </recommendedName>
</protein>
<dbReference type="SMART" id="SM01153">
    <property type="entry name" value="DUF1693"/>
    <property type="match status" value="1"/>
</dbReference>